<dbReference type="Pfam" id="PF00501">
    <property type="entry name" value="AMP-binding"/>
    <property type="match status" value="1"/>
</dbReference>
<dbReference type="PANTHER" id="PTHR43767:SF1">
    <property type="entry name" value="NONRIBOSOMAL PEPTIDE SYNTHASE PES1 (EUROFUNG)-RELATED"/>
    <property type="match status" value="1"/>
</dbReference>
<dbReference type="Gene3D" id="3.40.50.12780">
    <property type="entry name" value="N-terminal domain of ligase-like"/>
    <property type="match status" value="1"/>
</dbReference>
<keyword evidence="4" id="KW-1185">Reference proteome</keyword>
<gene>
    <name evidence="3" type="ORF">GEU84_006315</name>
</gene>
<dbReference type="GO" id="GO:0016878">
    <property type="term" value="F:acid-thiol ligase activity"/>
    <property type="evidence" value="ECO:0007669"/>
    <property type="project" value="UniProtKB-ARBA"/>
</dbReference>
<comment type="caution">
    <text evidence="3">The sequence shown here is derived from an EMBL/GenBank/DDBJ whole genome shotgun (WGS) entry which is preliminary data.</text>
</comment>
<accession>A0A8X8KQE9</accession>
<name>A0A8X8KQE9_9RHOB</name>
<dbReference type="Pfam" id="PF13193">
    <property type="entry name" value="AMP-binding_C"/>
    <property type="match status" value="1"/>
</dbReference>
<dbReference type="InterPro" id="IPR000873">
    <property type="entry name" value="AMP-dep_synth/lig_dom"/>
</dbReference>
<proteinExistence type="predicted"/>
<dbReference type="InterPro" id="IPR050237">
    <property type="entry name" value="ATP-dep_AMP-bd_enzyme"/>
</dbReference>
<dbReference type="Gene3D" id="3.30.300.30">
    <property type="match status" value="1"/>
</dbReference>
<dbReference type="InterPro" id="IPR042099">
    <property type="entry name" value="ANL_N_sf"/>
</dbReference>
<dbReference type="Proteomes" id="UP000484076">
    <property type="component" value="Unassembled WGS sequence"/>
</dbReference>
<sequence length="407" mass="42015">MKGPGVQDRFCWHAAAVVTDGDTVSIGPGMAALPVSVIADRPAGAAVQAVFAAAAAGLAFRVGLPDAPPPVAGPVPVFETLTSGSSGAARRIRRTQASWIASFAVNARLFGIGPGVPVAVLGRLVQSLALYAAVEAVHLGAALHLLEGLRPDRQRRALAARGGEVLYATPAQLRLLVAAGGPALPALRVVLVGGAALDAPLSAALADMCPGAEMREFYGAAEASFIALADAATDGGAVGQPYPGVEIALRDAAGAPVIEGEVGAIWVRSPYLFQDYAGADRGGAVWDRGWLWPGDYGRMLRGQLHLAGRAGRMVTVADQNVFPEEIEAWMAGLPGVVQVAVIARPDGLRGHVIEAVLCGDPAAEPALLAACRARFGPLKAPRRLHWRDNWPLLPSGKTDLRALEAGL</sequence>
<evidence type="ECO:0000259" key="2">
    <source>
        <dbReference type="Pfam" id="PF13193"/>
    </source>
</evidence>
<dbReference type="SUPFAM" id="SSF56801">
    <property type="entry name" value="Acetyl-CoA synthetase-like"/>
    <property type="match status" value="1"/>
</dbReference>
<evidence type="ECO:0000259" key="1">
    <source>
        <dbReference type="Pfam" id="PF00501"/>
    </source>
</evidence>
<evidence type="ECO:0000313" key="3">
    <source>
        <dbReference type="EMBL" id="NUB43987.1"/>
    </source>
</evidence>
<feature type="domain" description="AMP-dependent synthetase/ligase" evidence="1">
    <location>
        <begin position="67"/>
        <end position="276"/>
    </location>
</feature>
<dbReference type="InterPro" id="IPR045851">
    <property type="entry name" value="AMP-bd_C_sf"/>
</dbReference>
<dbReference type="PANTHER" id="PTHR43767">
    <property type="entry name" value="LONG-CHAIN-FATTY-ACID--COA LIGASE"/>
    <property type="match status" value="1"/>
</dbReference>
<protein>
    <submittedName>
        <fullName evidence="3">AMP-binding protein</fullName>
    </submittedName>
</protein>
<dbReference type="InterPro" id="IPR025110">
    <property type="entry name" value="AMP-bd_C"/>
</dbReference>
<dbReference type="EMBL" id="WHUT02000003">
    <property type="protein sequence ID" value="NUB43987.1"/>
    <property type="molecule type" value="Genomic_DNA"/>
</dbReference>
<feature type="domain" description="AMP-binding enzyme C-terminal" evidence="2">
    <location>
        <begin position="325"/>
        <end position="397"/>
    </location>
</feature>
<reference evidence="3" key="1">
    <citation type="submission" date="2020-05" db="EMBL/GenBank/DDBJ databases">
        <title>Fertoebacter nigrum gen. nov., sp. nov., a new member of the family Rhodobacteraceae.</title>
        <authorList>
            <person name="Szuroczki S."/>
            <person name="Abbaszade G."/>
            <person name="Buni D."/>
            <person name="Schumann P."/>
            <person name="Toth E."/>
        </authorList>
    </citation>
    <scope>NUCLEOTIDE SEQUENCE</scope>
    <source>
        <strain evidence="3">RG-N-1a</strain>
    </source>
</reference>
<dbReference type="RefSeq" id="WP_152824826.1">
    <property type="nucleotide sequence ID" value="NZ_WHUT02000003.1"/>
</dbReference>
<evidence type="ECO:0000313" key="4">
    <source>
        <dbReference type="Proteomes" id="UP000484076"/>
    </source>
</evidence>
<organism evidence="3 4">
    <name type="scientific">Fertoeibacter niger</name>
    <dbReference type="NCBI Taxonomy" id="2656921"/>
    <lineage>
        <taxon>Bacteria</taxon>
        <taxon>Pseudomonadati</taxon>
        <taxon>Pseudomonadota</taxon>
        <taxon>Alphaproteobacteria</taxon>
        <taxon>Rhodobacterales</taxon>
        <taxon>Paracoccaceae</taxon>
        <taxon>Fertoeibacter</taxon>
    </lineage>
</organism>
<dbReference type="AlphaFoldDB" id="A0A8X8KQE9"/>